<evidence type="ECO:0000256" key="9">
    <source>
        <dbReference type="SAM" id="MobiDB-lite"/>
    </source>
</evidence>
<dbReference type="InterPro" id="IPR036890">
    <property type="entry name" value="HATPase_C_sf"/>
</dbReference>
<proteinExistence type="inferred from homology"/>
<evidence type="ECO:0000256" key="2">
    <source>
        <dbReference type="ARBA" id="ARBA00022679"/>
    </source>
</evidence>
<feature type="region of interest" description="Disordered" evidence="9">
    <location>
        <begin position="175"/>
        <end position="194"/>
    </location>
</feature>
<dbReference type="InterPro" id="IPR004358">
    <property type="entry name" value="Sig_transdc_His_kin-like_C"/>
</dbReference>
<dbReference type="InterPro" id="IPR018955">
    <property type="entry name" value="BCDHK/PDK_N"/>
</dbReference>
<dbReference type="OrthoDB" id="241648at2759"/>
<protein>
    <recommendedName>
        <fullName evidence="8">Protein-serine/threonine kinase</fullName>
        <ecNumber evidence="8">2.7.11.-</ecNumber>
    </recommendedName>
</protein>
<keyword evidence="12" id="KW-1185">Reference proteome</keyword>
<feature type="domain" description="Histidine kinase/HSP90-like ATPase" evidence="10">
    <location>
        <begin position="376"/>
        <end position="528"/>
    </location>
</feature>
<dbReference type="SUPFAM" id="SSF55874">
    <property type="entry name" value="ATPase domain of HSP90 chaperone/DNA topoisomerase II/histidine kinase"/>
    <property type="match status" value="1"/>
</dbReference>
<dbReference type="RefSeq" id="XP_043050034.1">
    <property type="nucleotide sequence ID" value="XM_043195368.1"/>
</dbReference>
<dbReference type="PANTHER" id="PTHR11947:SF3">
    <property type="entry name" value="[PYRUVATE DEHYDROGENASE (ACETYL-TRANSFERRING)] KINASE, MITOCHONDRIAL"/>
    <property type="match status" value="1"/>
</dbReference>
<keyword evidence="3 8" id="KW-0547">Nucleotide-binding</keyword>
<dbReference type="FunFam" id="3.30.565.10:FF:000065">
    <property type="entry name" value="[Pyruvate dehydrogenase (Acetyl-transferring)] kinase mitochondrial"/>
    <property type="match status" value="1"/>
</dbReference>
<dbReference type="PRINTS" id="PR00344">
    <property type="entry name" value="BCTRLSENSOR"/>
</dbReference>
<dbReference type="EC" id="2.7.11.-" evidence="8"/>
<dbReference type="EMBL" id="JAHMUF010000007">
    <property type="protein sequence ID" value="KAG7194487.1"/>
    <property type="molecule type" value="Genomic_DNA"/>
</dbReference>
<comment type="caution">
    <text evidence="11">The sequence shown here is derived from an EMBL/GenBank/DDBJ whole genome shotgun (WGS) entry which is preliminary data.</text>
</comment>
<dbReference type="AlphaFoldDB" id="A0A9P7VAS3"/>
<dbReference type="Proteomes" id="UP000790833">
    <property type="component" value="Unassembled WGS sequence"/>
</dbReference>
<feature type="region of interest" description="Disordered" evidence="9">
    <location>
        <begin position="298"/>
        <end position="319"/>
    </location>
</feature>
<reference evidence="11" key="1">
    <citation type="submission" date="2021-03" db="EMBL/GenBank/DDBJ databases">
        <authorList>
            <person name="Palmer J.M."/>
        </authorList>
    </citation>
    <scope>NUCLEOTIDE SEQUENCE</scope>
    <source>
        <strain evidence="11">ARV_011</strain>
    </source>
</reference>
<evidence type="ECO:0000256" key="7">
    <source>
        <dbReference type="ARBA" id="ARBA00048201"/>
    </source>
</evidence>
<evidence type="ECO:0000313" key="11">
    <source>
        <dbReference type="EMBL" id="KAG7194487.1"/>
    </source>
</evidence>
<dbReference type="GO" id="GO:0010906">
    <property type="term" value="P:regulation of glucose metabolic process"/>
    <property type="evidence" value="ECO:0007669"/>
    <property type="project" value="TreeGrafter"/>
</dbReference>
<evidence type="ECO:0000259" key="10">
    <source>
        <dbReference type="SMART" id="SM00387"/>
    </source>
</evidence>
<dbReference type="SMART" id="SM00387">
    <property type="entry name" value="HATPase_c"/>
    <property type="match status" value="1"/>
</dbReference>
<dbReference type="GO" id="GO:0004740">
    <property type="term" value="F:pyruvate dehydrogenase (acetyl-transferring) kinase activity"/>
    <property type="evidence" value="ECO:0007669"/>
    <property type="project" value="UniProtKB-EC"/>
</dbReference>
<gene>
    <name evidence="11" type="ORF">KQ657_004701</name>
</gene>
<evidence type="ECO:0000256" key="5">
    <source>
        <dbReference type="ARBA" id="ARBA00022840"/>
    </source>
</evidence>
<accession>A0A9P7VAS3</accession>
<dbReference type="InterPro" id="IPR003594">
    <property type="entry name" value="HATPase_dom"/>
</dbReference>
<comment type="subcellular location">
    <subcellularLocation>
        <location evidence="8">Mitochondrion matrix</location>
    </subcellularLocation>
</comment>
<dbReference type="GO" id="GO:0005759">
    <property type="term" value="C:mitochondrial matrix"/>
    <property type="evidence" value="ECO:0007669"/>
    <property type="project" value="UniProtKB-SubCell"/>
</dbReference>
<keyword evidence="2 8" id="KW-0808">Transferase</keyword>
<keyword evidence="5 8" id="KW-0067">ATP-binding</keyword>
<evidence type="ECO:0000256" key="6">
    <source>
        <dbReference type="ARBA" id="ARBA00023128"/>
    </source>
</evidence>
<feature type="compositionally biased region" description="Low complexity" evidence="9">
    <location>
        <begin position="178"/>
        <end position="192"/>
    </location>
</feature>
<dbReference type="SUPFAM" id="SSF69012">
    <property type="entry name" value="alpha-ketoacid dehydrogenase kinase, N-terminal domain"/>
    <property type="match status" value="1"/>
</dbReference>
<dbReference type="GO" id="GO:0005524">
    <property type="term" value="F:ATP binding"/>
    <property type="evidence" value="ECO:0007669"/>
    <property type="project" value="UniProtKB-UniRule"/>
</dbReference>
<dbReference type="InterPro" id="IPR039028">
    <property type="entry name" value="BCKD/PDK"/>
</dbReference>
<dbReference type="Gene3D" id="3.30.565.10">
    <property type="entry name" value="Histidine kinase-like ATPase, C-terminal domain"/>
    <property type="match status" value="1"/>
</dbReference>
<name>A0A9P7VAS3_9ASCO</name>
<dbReference type="GeneID" id="66118075"/>
<dbReference type="Pfam" id="PF02518">
    <property type="entry name" value="HATPase_c"/>
    <property type="match status" value="1"/>
</dbReference>
<dbReference type="Pfam" id="PF10436">
    <property type="entry name" value="BCDHK_Adom3"/>
    <property type="match status" value="1"/>
</dbReference>
<comment type="catalytic activity">
    <reaction evidence="7">
        <text>L-seryl-[pyruvate dehydrogenase E1 alpha subunit] + ATP = O-phospho-L-seryl-[pyruvate dehydrogenase E1 alpha subunit] + ADP + H(+)</text>
        <dbReference type="Rhea" id="RHEA:23052"/>
        <dbReference type="Rhea" id="RHEA-COMP:13689"/>
        <dbReference type="Rhea" id="RHEA-COMP:13690"/>
        <dbReference type="ChEBI" id="CHEBI:15378"/>
        <dbReference type="ChEBI" id="CHEBI:29999"/>
        <dbReference type="ChEBI" id="CHEBI:30616"/>
        <dbReference type="ChEBI" id="CHEBI:83421"/>
        <dbReference type="ChEBI" id="CHEBI:456216"/>
        <dbReference type="EC" id="2.7.11.2"/>
    </reaction>
</comment>
<feature type="compositionally biased region" description="Low complexity" evidence="9">
    <location>
        <begin position="121"/>
        <end position="148"/>
    </location>
</feature>
<comment type="similarity">
    <text evidence="1 8">Belongs to the PDK/BCKDK protein kinase family.</text>
</comment>
<sequence>MGTGWELTKPLLEKIYKYAAFDQTPISLRLMVQFGPNPSPGSIFLASQFIVEELPIRLAKKVKSLENAPLGLDSMPSTIKVKNWYAQSFQELTELKKPVIDENLRQMLLSSEESRSDDSRTSSSINNESGVATNGSSSGVSNTSAPPSNSEYTPFSDFSDDDGIVYRSRYLPSPYAQTEDTSTTTSIQSSPTANKSYYNPCPTNIVWPKEVYDYNKLVCDALTKIKKRHDATVATMAQGVKEWKSEHQLVFVNSQIQAFLDKFYMSRIGIRMLIGQHIALNMQQASPTRQRLSTFFNGKNGSSSSSLSSSNGSANGSSNRLSKPNYVGVICTDCNVSDIAQDAIDTASYICEEHYGLFEAPEIQLITPNNDINFMYVPGHLIHMLFETLKNSLRATIEFHTPKLKQQYLQENPGTDANSIDLNDLKFPPIKVIISEGYEDIAIKVSDEGGGIARSEVPLIWTYLYTTVKEAPTLEQDGNNNSFRAPMAGFGYGLPISRLYAQYFGGDLKLISMEGYGTDVYLHLNRLSSSLEPLP</sequence>
<evidence type="ECO:0000256" key="3">
    <source>
        <dbReference type="ARBA" id="ARBA00022741"/>
    </source>
</evidence>
<feature type="region of interest" description="Disordered" evidence="9">
    <location>
        <begin position="110"/>
        <end position="157"/>
    </location>
</feature>
<evidence type="ECO:0000256" key="8">
    <source>
        <dbReference type="RuleBase" id="RU366032"/>
    </source>
</evidence>
<keyword evidence="6 8" id="KW-0496">Mitochondrion</keyword>
<organism evidence="11 12">
    <name type="scientific">Scheffersomyces spartinae</name>
    <dbReference type="NCBI Taxonomy" id="45513"/>
    <lineage>
        <taxon>Eukaryota</taxon>
        <taxon>Fungi</taxon>
        <taxon>Dikarya</taxon>
        <taxon>Ascomycota</taxon>
        <taxon>Saccharomycotina</taxon>
        <taxon>Pichiomycetes</taxon>
        <taxon>Debaryomycetaceae</taxon>
        <taxon>Scheffersomyces</taxon>
    </lineage>
</organism>
<evidence type="ECO:0000256" key="1">
    <source>
        <dbReference type="ARBA" id="ARBA00006155"/>
    </source>
</evidence>
<evidence type="ECO:0000313" key="12">
    <source>
        <dbReference type="Proteomes" id="UP000790833"/>
    </source>
</evidence>
<dbReference type="CDD" id="cd16929">
    <property type="entry name" value="HATPase_PDK-like"/>
    <property type="match status" value="1"/>
</dbReference>
<dbReference type="Gene3D" id="1.20.140.20">
    <property type="entry name" value="Alpha-ketoacid/pyruvate dehydrogenase kinase, N-terminal domain"/>
    <property type="match status" value="1"/>
</dbReference>
<keyword evidence="4 8" id="KW-0418">Kinase</keyword>
<dbReference type="PANTHER" id="PTHR11947">
    <property type="entry name" value="PYRUVATE DEHYDROGENASE KINASE"/>
    <property type="match status" value="1"/>
</dbReference>
<evidence type="ECO:0000256" key="4">
    <source>
        <dbReference type="ARBA" id="ARBA00022777"/>
    </source>
</evidence>
<dbReference type="InterPro" id="IPR036784">
    <property type="entry name" value="AK/P_DHK_N_sf"/>
</dbReference>